<dbReference type="InParanoid" id="E3NA00"/>
<dbReference type="FunCoup" id="E3NA00">
    <property type="interactions" value="2869"/>
</dbReference>
<feature type="compositionally biased region" description="Acidic residues" evidence="3">
    <location>
        <begin position="867"/>
        <end position="900"/>
    </location>
</feature>
<feature type="compositionally biased region" description="Acidic residues" evidence="3">
    <location>
        <begin position="915"/>
        <end position="928"/>
    </location>
</feature>
<dbReference type="InterPro" id="IPR016024">
    <property type="entry name" value="ARM-type_fold"/>
</dbReference>
<dbReference type="InterPro" id="IPR033270">
    <property type="entry name" value="VPRBP/DCAF1"/>
</dbReference>
<dbReference type="OrthoDB" id="27563at2759"/>
<name>E3NA00_CAERE</name>
<accession>E3NA00</accession>
<feature type="region of interest" description="Disordered" evidence="3">
    <location>
        <begin position="859"/>
        <end position="901"/>
    </location>
</feature>
<feature type="region of interest" description="Disordered" evidence="3">
    <location>
        <begin position="1049"/>
        <end position="1103"/>
    </location>
</feature>
<comment type="subcellular location">
    <subcellularLocation>
        <location evidence="1">Nucleus</location>
    </subcellularLocation>
</comment>
<keyword evidence="2" id="KW-0539">Nucleus</keyword>
<sequence length="1103" mass="125546">MAGKENYPLRSTETMSMITSNELKLCTQLMMKIAEMLLKFDANHMRPSFDPLPILKEISVTLERATESFIRNDPDPLDDRHPHRTHPDSALGNILKIIFKNDDFMTKLVVSYILARDNVELSIQGCRLLLACVPGLDSKVVFSEPDDFVPRLYHWAGPTAQNETLQGYAMGLLAAALENTENASKYRNENARMVPFALNRLRQLQARAQEEERKKLGQIDFSMLKAEDIGKDIPSTSNGPVPAIEVTPAVEEPPVMTSNPPPPKKRRTEPCLQSFYRVDTTQRVPSFHNLKNLDDSNSKWDILQPFLIGTQQVYPLSLATYQRFILQYLAACGEYQDLLLQVFEGNALDLLLDYIDLEKTKDVRLTFDALKYLTSLLVHRKFALEFIEKDGIRALLRLPKTSLASVGVVTCFYYIAYNNDVMEILCQMDDAIVDETIQYVLWCLEHSHESGMASACMFFSQGLLYKAILRRFDQFDGPRKLYNYVSFRREFMIHKTQFQISTLTIMQCNDEVELTEEQVHTSTQAVRGTCTTFKTYLLAHIYQKMENYKRQFAHTLPTGMRIPELFNAGERSDFRSMKIYDEVSAECESIYTEMLRLNGGQFREAENLKRLGMVKMFLAVRVLSRDWLNVSSGLRNDMCVCAMESLRMMLCQPSIQTELITQHNYAHYKYDGFTVLIQTTLGRTDEESPLRMAALGCIQRCVNVETECWKTIIQKMKSSEERHSTSKRPSKYEEIMKHLELMWTEVRKSDGIMALIALMNTKTPLTEADSIRRLACNTLTGLARHPEVRQILTRLPLFAQSGLQSSFLIIKILNYFQLGDDSEDELDDGDDDNDSMDSFDFENALNRIIRRQALLRRQRANSSENVDNADIDDDEDGTDGDDEEEDDEEDDGDEEADPDFDMGAAIDDLVNEVDEEVDEDELGSDDDSGSWRTASRVDSGSEDINLDELDEEQAREAENDGDEEAVAEGEDAGEAPPAAAEEEEERVNLAGFRAEAAAAARRAILGRGLRNMRLGMSGHRRHPHMPPQADILNARAEEQRLQFMEAIAREGEVADEANGENGENDSDNDYQSEEEEINSVSTTALNPALRRRRRREQNGNESD</sequence>
<evidence type="ECO:0000256" key="1">
    <source>
        <dbReference type="ARBA" id="ARBA00004123"/>
    </source>
</evidence>
<feature type="compositionally biased region" description="Acidic residues" evidence="3">
    <location>
        <begin position="1053"/>
        <end position="1077"/>
    </location>
</feature>
<feature type="compositionally biased region" description="Acidic residues" evidence="3">
    <location>
        <begin position="940"/>
        <end position="951"/>
    </location>
</feature>
<evidence type="ECO:0000256" key="3">
    <source>
        <dbReference type="SAM" id="MobiDB-lite"/>
    </source>
</evidence>
<dbReference type="HOGENOM" id="CLU_009605_0_0_1"/>
<evidence type="ECO:0000313" key="4">
    <source>
        <dbReference type="EMBL" id="EFO90869.1"/>
    </source>
</evidence>
<dbReference type="eggNOG" id="KOG1832">
    <property type="taxonomic scope" value="Eukaryota"/>
</dbReference>
<dbReference type="EMBL" id="DS268570">
    <property type="protein sequence ID" value="EFO90869.1"/>
    <property type="molecule type" value="Genomic_DNA"/>
</dbReference>
<protein>
    <submittedName>
        <fullName evidence="4">Uncharacterized protein</fullName>
    </submittedName>
</protein>
<dbReference type="GO" id="GO:0080008">
    <property type="term" value="C:Cul4-RING E3 ubiquitin ligase complex"/>
    <property type="evidence" value="ECO:0007669"/>
    <property type="project" value="TreeGrafter"/>
</dbReference>
<proteinExistence type="predicted"/>
<evidence type="ECO:0000256" key="2">
    <source>
        <dbReference type="ARBA" id="ARBA00023242"/>
    </source>
</evidence>
<dbReference type="GO" id="GO:0016567">
    <property type="term" value="P:protein ubiquitination"/>
    <property type="evidence" value="ECO:0007669"/>
    <property type="project" value="InterPro"/>
</dbReference>
<evidence type="ECO:0000313" key="5">
    <source>
        <dbReference type="Proteomes" id="UP000008281"/>
    </source>
</evidence>
<keyword evidence="5" id="KW-1185">Reference proteome</keyword>
<dbReference type="SUPFAM" id="SSF48371">
    <property type="entry name" value="ARM repeat"/>
    <property type="match status" value="1"/>
</dbReference>
<feature type="region of interest" description="Disordered" evidence="3">
    <location>
        <begin position="915"/>
        <end position="987"/>
    </location>
</feature>
<feature type="compositionally biased region" description="Acidic residues" evidence="3">
    <location>
        <begin position="959"/>
        <end position="973"/>
    </location>
</feature>
<organism evidence="5">
    <name type="scientific">Caenorhabditis remanei</name>
    <name type="common">Caenorhabditis vulgaris</name>
    <dbReference type="NCBI Taxonomy" id="31234"/>
    <lineage>
        <taxon>Eukaryota</taxon>
        <taxon>Metazoa</taxon>
        <taxon>Ecdysozoa</taxon>
        <taxon>Nematoda</taxon>
        <taxon>Chromadorea</taxon>
        <taxon>Rhabditida</taxon>
        <taxon>Rhabditina</taxon>
        <taxon>Rhabditomorpha</taxon>
        <taxon>Rhabditoidea</taxon>
        <taxon>Rhabditidae</taxon>
        <taxon>Peloderinae</taxon>
        <taxon>Caenorhabditis</taxon>
    </lineage>
</organism>
<dbReference type="Proteomes" id="UP000008281">
    <property type="component" value="Unassembled WGS sequence"/>
</dbReference>
<dbReference type="AlphaFoldDB" id="E3NA00"/>
<gene>
    <name evidence="4" type="ORF">CRE_19421</name>
</gene>
<dbReference type="STRING" id="31234.E3NA00"/>
<dbReference type="PANTHER" id="PTHR13129">
    <property type="entry name" value="VPRBP PROTEIN-RELATED"/>
    <property type="match status" value="1"/>
</dbReference>
<reference evidence="4" key="1">
    <citation type="submission" date="2007-07" db="EMBL/GenBank/DDBJ databases">
        <title>PCAP assembly of the Caenorhabditis remanei genome.</title>
        <authorList>
            <consortium name="The Caenorhabditis remanei Sequencing Consortium"/>
            <person name="Wilson R.K."/>
        </authorList>
    </citation>
    <scope>NUCLEOTIDE SEQUENCE [LARGE SCALE GENOMIC DNA]</scope>
    <source>
        <strain evidence="4">PB4641</strain>
    </source>
</reference>
<dbReference type="PANTHER" id="PTHR13129:SF4">
    <property type="entry name" value="DDB1- AND CUL4-ASSOCIATED FACTOR 1"/>
    <property type="match status" value="1"/>
</dbReference>
<dbReference type="GO" id="GO:0005634">
    <property type="term" value="C:nucleus"/>
    <property type="evidence" value="ECO:0007669"/>
    <property type="project" value="UniProtKB-SubCell"/>
</dbReference>